<keyword evidence="13" id="KW-0808">Transferase</keyword>
<dbReference type="FunFam" id="3.90.550.10:FF:000053">
    <property type="entry name" value="Polypeptide N-acetylgalactosaminyltransferase"/>
    <property type="match status" value="1"/>
</dbReference>
<dbReference type="Proteomes" id="UP000466442">
    <property type="component" value="Unassembled WGS sequence"/>
</dbReference>
<keyword evidence="10 13" id="KW-1015">Disulfide bond</keyword>
<dbReference type="InterPro" id="IPR035992">
    <property type="entry name" value="Ricin_B-like_lectins"/>
</dbReference>
<reference evidence="15" key="1">
    <citation type="journal article" date="2021" name="Mol. Ecol. Resour.">
        <title>Apolygus lucorum genome provides insights into omnivorousness and mesophyll feeding.</title>
        <authorList>
            <person name="Liu Y."/>
            <person name="Liu H."/>
            <person name="Wang H."/>
            <person name="Huang T."/>
            <person name="Liu B."/>
            <person name="Yang B."/>
            <person name="Yin L."/>
            <person name="Li B."/>
            <person name="Zhang Y."/>
            <person name="Zhang S."/>
            <person name="Jiang F."/>
            <person name="Zhang X."/>
            <person name="Ren Y."/>
            <person name="Wang B."/>
            <person name="Wang S."/>
            <person name="Lu Y."/>
            <person name="Wu K."/>
            <person name="Fan W."/>
            <person name="Wang G."/>
        </authorList>
    </citation>
    <scope>NUCLEOTIDE SEQUENCE</scope>
    <source>
        <strain evidence="15">12Hb</strain>
    </source>
</reference>
<comment type="similarity">
    <text evidence="3 13">Belongs to the glycosyltransferase 2 family. GalNAc-T subfamily.</text>
</comment>
<feature type="domain" description="Ricin B lectin" evidence="14">
    <location>
        <begin position="521"/>
        <end position="643"/>
    </location>
</feature>
<dbReference type="SUPFAM" id="SSF50370">
    <property type="entry name" value="Ricin B-like lectins"/>
    <property type="match status" value="1"/>
</dbReference>
<evidence type="ECO:0000256" key="4">
    <source>
        <dbReference type="ARBA" id="ARBA00022692"/>
    </source>
</evidence>
<keyword evidence="16" id="KW-1185">Reference proteome</keyword>
<accession>A0A8S9XY10</accession>
<dbReference type="CDD" id="cd02510">
    <property type="entry name" value="pp-GalNAc-T"/>
    <property type="match status" value="1"/>
</dbReference>
<evidence type="ECO:0000313" key="15">
    <source>
        <dbReference type="EMBL" id="KAF6213940.1"/>
    </source>
</evidence>
<evidence type="ECO:0000256" key="5">
    <source>
        <dbReference type="ARBA" id="ARBA00022734"/>
    </source>
</evidence>
<evidence type="ECO:0000259" key="14">
    <source>
        <dbReference type="SMART" id="SM00458"/>
    </source>
</evidence>
<dbReference type="Gene3D" id="2.80.10.50">
    <property type="match status" value="1"/>
</dbReference>
<keyword evidence="8 13" id="KW-0333">Golgi apparatus</keyword>
<dbReference type="PROSITE" id="PS50231">
    <property type="entry name" value="RICIN_B_LECTIN"/>
    <property type="match status" value="1"/>
</dbReference>
<keyword evidence="6" id="KW-0735">Signal-anchor</keyword>
<dbReference type="GO" id="GO:0000139">
    <property type="term" value="C:Golgi membrane"/>
    <property type="evidence" value="ECO:0007669"/>
    <property type="project" value="UniProtKB-SubCell"/>
</dbReference>
<proteinExistence type="inferred from homology"/>
<evidence type="ECO:0000256" key="1">
    <source>
        <dbReference type="ARBA" id="ARBA00001936"/>
    </source>
</evidence>
<dbReference type="Gene3D" id="3.90.550.10">
    <property type="entry name" value="Spore Coat Polysaccharide Biosynthesis Protein SpsA, Chain A"/>
    <property type="match status" value="1"/>
</dbReference>
<dbReference type="InterPro" id="IPR001173">
    <property type="entry name" value="Glyco_trans_2-like"/>
</dbReference>
<organism evidence="15 16">
    <name type="scientific">Apolygus lucorum</name>
    <name type="common">Small green plant bug</name>
    <name type="synonym">Lygocoris lucorum</name>
    <dbReference type="NCBI Taxonomy" id="248454"/>
    <lineage>
        <taxon>Eukaryota</taxon>
        <taxon>Metazoa</taxon>
        <taxon>Ecdysozoa</taxon>
        <taxon>Arthropoda</taxon>
        <taxon>Hexapoda</taxon>
        <taxon>Insecta</taxon>
        <taxon>Pterygota</taxon>
        <taxon>Neoptera</taxon>
        <taxon>Paraneoptera</taxon>
        <taxon>Hemiptera</taxon>
        <taxon>Heteroptera</taxon>
        <taxon>Panheteroptera</taxon>
        <taxon>Cimicomorpha</taxon>
        <taxon>Miridae</taxon>
        <taxon>Mirini</taxon>
        <taxon>Apolygus</taxon>
    </lineage>
</organism>
<evidence type="ECO:0000256" key="13">
    <source>
        <dbReference type="RuleBase" id="RU361242"/>
    </source>
</evidence>
<sequence length="648" mass="75431">MSSYYRRRSRFVVLIGLFLSLWMVWGLLHLYELQDITSPGLFFNLNQNPLPWEKKGLVEIEDDDNVEYHINAQESNEVVRVPENSGSTDLTSKKPALRLHLKLRGDKRKPKVGSRYAKSFSVRPGDRDPYYESLLADDERKMVAGLGDQGAGVELHGEEKKRADAVMKIEAFNLVLSQKIPYNRTLQDVRHPNCKNMHYPEDLPSVSIVIIFTDERWSTLIRTIHSVLNMSPERYLKEIILVDDFSAHDELKGKLDYYIKTRFPSFVKLLRLPKRSGLIRARLEGAKKATSEVLLFLDAHCEVTVDWLPPLLARIKEDRRNVVVPIIDVIDDKNFQYQNNGGTYDFELGGFTWNGHFTWIETPPEEAKRRKSLAHPTRTPTMAGGLFAIDREYFWEVGSYDEQMDIWGGENLEMSFRIWQCGGNLETIPCSRVGHIFRNFHPYKFPGEKDTHGINTARFVRVWWDDYQRLFFQMRPELEHTDIGDISERTELKKRLKCKPFSWYLKHIYKKFIPDEDVIGWGRARTKEDICLDNLQKDEESTQDLGVFPCNGELSRSQYFSLSKKGEIRREFTCAKIKTKRIPSTVELEKCDGSSDQHWRLTPDGLLVHTKTDLCLDGKKDSSSLAHADYCHPNRDSQLWSWENEPKR</sequence>
<comment type="pathway">
    <text evidence="13">Protein modification; protein glycosylation.</text>
</comment>
<dbReference type="AlphaFoldDB" id="A0A8S9XY10"/>
<comment type="caution">
    <text evidence="15">The sequence shown here is derived from an EMBL/GenBank/DDBJ whole genome shotgun (WGS) entry which is preliminary data.</text>
</comment>
<comment type="cofactor">
    <cofactor evidence="1 13">
        <name>Mn(2+)</name>
        <dbReference type="ChEBI" id="CHEBI:29035"/>
    </cofactor>
</comment>
<dbReference type="PANTHER" id="PTHR11675">
    <property type="entry name" value="N-ACETYLGALACTOSAMINYLTRANSFERASE"/>
    <property type="match status" value="1"/>
</dbReference>
<keyword evidence="11" id="KW-0325">Glycoprotein</keyword>
<name>A0A8S9XY10_APOLU</name>
<dbReference type="InterPro" id="IPR045885">
    <property type="entry name" value="GalNAc-T"/>
</dbReference>
<dbReference type="SUPFAM" id="SSF53448">
    <property type="entry name" value="Nucleotide-diphospho-sugar transferases"/>
    <property type="match status" value="1"/>
</dbReference>
<keyword evidence="13" id="KW-0328">Glycosyltransferase</keyword>
<evidence type="ECO:0000256" key="8">
    <source>
        <dbReference type="ARBA" id="ARBA00023034"/>
    </source>
</evidence>
<keyword evidence="4 13" id="KW-0812">Transmembrane</keyword>
<dbReference type="Pfam" id="PF00535">
    <property type="entry name" value="Glycos_transf_2"/>
    <property type="match status" value="1"/>
</dbReference>
<dbReference type="OrthoDB" id="416652at2759"/>
<keyword evidence="5 13" id="KW-0430">Lectin</keyword>
<dbReference type="GO" id="GO:0006493">
    <property type="term" value="P:protein O-linked glycosylation"/>
    <property type="evidence" value="ECO:0007669"/>
    <property type="project" value="TreeGrafter"/>
</dbReference>
<dbReference type="InterPro" id="IPR000772">
    <property type="entry name" value="Ricin_B_lectin"/>
</dbReference>
<dbReference type="EC" id="2.4.1.-" evidence="13"/>
<evidence type="ECO:0000256" key="2">
    <source>
        <dbReference type="ARBA" id="ARBA00004323"/>
    </source>
</evidence>
<dbReference type="GO" id="GO:0030246">
    <property type="term" value="F:carbohydrate binding"/>
    <property type="evidence" value="ECO:0007669"/>
    <property type="project" value="UniProtKB-KW"/>
</dbReference>
<dbReference type="PANTHER" id="PTHR11675:SF43">
    <property type="entry name" value="POLYPEPTIDE N-ACETYLGALACTOSAMINYLTRANSFERASE 1"/>
    <property type="match status" value="1"/>
</dbReference>
<evidence type="ECO:0000256" key="11">
    <source>
        <dbReference type="ARBA" id="ARBA00023180"/>
    </source>
</evidence>
<dbReference type="EMBL" id="WIXP02000003">
    <property type="protein sequence ID" value="KAF6213940.1"/>
    <property type="molecule type" value="Genomic_DNA"/>
</dbReference>
<evidence type="ECO:0000256" key="6">
    <source>
        <dbReference type="ARBA" id="ARBA00022968"/>
    </source>
</evidence>
<evidence type="ECO:0000256" key="12">
    <source>
        <dbReference type="ARBA" id="ARBA00023211"/>
    </source>
</evidence>
<evidence type="ECO:0000256" key="10">
    <source>
        <dbReference type="ARBA" id="ARBA00023157"/>
    </source>
</evidence>
<keyword evidence="7 13" id="KW-1133">Transmembrane helix</keyword>
<dbReference type="SMART" id="SM00458">
    <property type="entry name" value="RICIN"/>
    <property type="match status" value="1"/>
</dbReference>
<evidence type="ECO:0000256" key="3">
    <source>
        <dbReference type="ARBA" id="ARBA00005680"/>
    </source>
</evidence>
<dbReference type="InterPro" id="IPR029044">
    <property type="entry name" value="Nucleotide-diphossugar_trans"/>
</dbReference>
<evidence type="ECO:0000256" key="7">
    <source>
        <dbReference type="ARBA" id="ARBA00022989"/>
    </source>
</evidence>
<comment type="subcellular location">
    <subcellularLocation>
        <location evidence="2 13">Golgi apparatus membrane</location>
        <topology evidence="2 13">Single-pass type II membrane protein</topology>
    </subcellularLocation>
</comment>
<gene>
    <name evidence="15" type="ORF">GE061_011668</name>
</gene>
<keyword evidence="12 13" id="KW-0464">Manganese</keyword>
<evidence type="ECO:0000313" key="16">
    <source>
        <dbReference type="Proteomes" id="UP000466442"/>
    </source>
</evidence>
<feature type="transmembrane region" description="Helical" evidence="13">
    <location>
        <begin position="12"/>
        <end position="31"/>
    </location>
</feature>
<evidence type="ECO:0000256" key="9">
    <source>
        <dbReference type="ARBA" id="ARBA00023136"/>
    </source>
</evidence>
<dbReference type="Pfam" id="PF00652">
    <property type="entry name" value="Ricin_B_lectin"/>
    <property type="match status" value="1"/>
</dbReference>
<dbReference type="GO" id="GO:0004653">
    <property type="term" value="F:polypeptide N-acetylgalactosaminyltransferase activity"/>
    <property type="evidence" value="ECO:0007669"/>
    <property type="project" value="TreeGrafter"/>
</dbReference>
<protein>
    <recommendedName>
        <fullName evidence="13">Polypeptide N-acetylgalactosaminyltransferase</fullName>
        <ecNumber evidence="13">2.4.1.-</ecNumber>
    </recommendedName>
    <alternativeName>
        <fullName evidence="13">Protein-UDP acetylgalactosaminyltransferase</fullName>
    </alternativeName>
</protein>
<keyword evidence="9 13" id="KW-0472">Membrane</keyword>